<dbReference type="PROSITE" id="PS50003">
    <property type="entry name" value="PH_DOMAIN"/>
    <property type="match status" value="1"/>
</dbReference>
<dbReference type="VEuPathDB" id="AmoebaDB:FDP41_002209"/>
<evidence type="ECO:0000313" key="5">
    <source>
        <dbReference type="Proteomes" id="UP000444721"/>
    </source>
</evidence>
<feature type="coiled-coil region" evidence="1">
    <location>
        <begin position="231"/>
        <end position="265"/>
    </location>
</feature>
<feature type="region of interest" description="Disordered" evidence="2">
    <location>
        <begin position="1"/>
        <end position="49"/>
    </location>
</feature>
<evidence type="ECO:0000256" key="2">
    <source>
        <dbReference type="SAM" id="MobiDB-lite"/>
    </source>
</evidence>
<proteinExistence type="predicted"/>
<dbReference type="EMBL" id="VFQX01000028">
    <property type="protein sequence ID" value="KAF0979139.1"/>
    <property type="molecule type" value="Genomic_DNA"/>
</dbReference>
<feature type="coiled-coil region" evidence="1">
    <location>
        <begin position="116"/>
        <end position="190"/>
    </location>
</feature>
<dbReference type="InterPro" id="IPR051707">
    <property type="entry name" value="PI-Interact_SigTrans_Reg"/>
</dbReference>
<name>A0A6A5C1P1_NAEFO</name>
<evidence type="ECO:0000256" key="1">
    <source>
        <dbReference type="SAM" id="Coils"/>
    </source>
</evidence>
<dbReference type="InterPro" id="IPR001849">
    <property type="entry name" value="PH_domain"/>
</dbReference>
<dbReference type="Pfam" id="PF00169">
    <property type="entry name" value="PH"/>
    <property type="match status" value="1"/>
</dbReference>
<dbReference type="VEuPathDB" id="AmoebaDB:NF0121620"/>
<dbReference type="PANTHER" id="PTHR14336:SF15">
    <property type="entry name" value="DUAL ADAPTER FOR PHOSPHOTYROSINE AND 3-PHOSPHOTYROSINE AND 3-PHOSPHOINOSITIDE"/>
    <property type="match status" value="1"/>
</dbReference>
<dbReference type="RefSeq" id="XP_044563852.1">
    <property type="nucleotide sequence ID" value="XM_044705379.1"/>
</dbReference>
<comment type="caution">
    <text evidence="4">The sequence shown here is derived from an EMBL/GenBank/DDBJ whole genome shotgun (WGS) entry which is preliminary data.</text>
</comment>
<dbReference type="OMA" id="QVSTHCE"/>
<dbReference type="SUPFAM" id="SSF50729">
    <property type="entry name" value="PH domain-like"/>
    <property type="match status" value="1"/>
</dbReference>
<dbReference type="Gene3D" id="2.30.29.30">
    <property type="entry name" value="Pleckstrin-homology domain (PH domain)/Phosphotyrosine-binding domain (PTB)"/>
    <property type="match status" value="1"/>
</dbReference>
<dbReference type="VEuPathDB" id="AmoebaDB:NfTy_035020"/>
<dbReference type="PANTHER" id="PTHR14336">
    <property type="entry name" value="TANDEM PH DOMAIN CONTAINING PROTEIN"/>
    <property type="match status" value="1"/>
</dbReference>
<dbReference type="AlphaFoldDB" id="A0A6A5C1P1"/>
<dbReference type="InterPro" id="IPR011993">
    <property type="entry name" value="PH-like_dom_sf"/>
</dbReference>
<reference evidence="4 5" key="1">
    <citation type="journal article" date="2019" name="Sci. Rep.">
        <title>Nanopore sequencing improves the draft genome of the human pathogenic amoeba Naegleria fowleri.</title>
        <authorList>
            <person name="Liechti N."/>
            <person name="Schurch N."/>
            <person name="Bruggmann R."/>
            <person name="Wittwer M."/>
        </authorList>
    </citation>
    <scope>NUCLEOTIDE SEQUENCE [LARGE SCALE GENOMIC DNA]</scope>
    <source>
        <strain evidence="4 5">ATCC 30894</strain>
    </source>
</reference>
<sequence length="369" mass="43200">MQSSQKFTASSNLTIEDHHQEQHGTSVLSSSESSTSSSLSTMTPSMDQSHELIPEAPVADESLNVQQEIGEMTALEALDFLIEENKKLWKEKIKFENYAYALNQSLLESESKLKKLARYKKAFLQEQEEKEKMRIQNEKLENEIKKVREEKSRSFTSTNQSNLDLLQSNIAKMQIQTQQHEKEKQHLSLQVRKIKTKIIETKLDQKSLKSEAKFLSTKFSDEFSSLIETIKDNINMKMDQMDNELDKMEKQYNNVLKDSEDQVRETAGFLLKVGQTVKSWKRRWFVFRKDLTFSYFKTVEDLKPIDTIDVSMEESLDISADVTQGKPFAFKLVTKDRTYYLCATNEDEKRRWISTLRRWFEVNKAYLTK</sequence>
<evidence type="ECO:0000313" key="4">
    <source>
        <dbReference type="EMBL" id="KAF0979139.1"/>
    </source>
</evidence>
<dbReference type="SMART" id="SM00233">
    <property type="entry name" value="PH"/>
    <property type="match status" value="1"/>
</dbReference>
<dbReference type="FunFam" id="2.30.29.30:FF:000286">
    <property type="entry name" value="PH-protein kinase domain containing protein"/>
    <property type="match status" value="1"/>
</dbReference>
<dbReference type="GeneID" id="68109427"/>
<keyword evidence="5" id="KW-1185">Reference proteome</keyword>
<feature type="domain" description="PH" evidence="3">
    <location>
        <begin position="263"/>
        <end position="361"/>
    </location>
</feature>
<feature type="compositionally biased region" description="Low complexity" evidence="2">
    <location>
        <begin position="25"/>
        <end position="45"/>
    </location>
</feature>
<dbReference type="Proteomes" id="UP000444721">
    <property type="component" value="Unassembled WGS sequence"/>
</dbReference>
<accession>A0A6A5C1P1</accession>
<feature type="compositionally biased region" description="Polar residues" evidence="2">
    <location>
        <begin position="1"/>
        <end position="14"/>
    </location>
</feature>
<organism evidence="4 5">
    <name type="scientific">Naegleria fowleri</name>
    <name type="common">Brain eating amoeba</name>
    <dbReference type="NCBI Taxonomy" id="5763"/>
    <lineage>
        <taxon>Eukaryota</taxon>
        <taxon>Discoba</taxon>
        <taxon>Heterolobosea</taxon>
        <taxon>Tetramitia</taxon>
        <taxon>Eutetramitia</taxon>
        <taxon>Vahlkampfiidae</taxon>
        <taxon>Naegleria</taxon>
    </lineage>
</organism>
<protein>
    <recommendedName>
        <fullName evidence="3">PH domain-containing protein</fullName>
    </recommendedName>
</protein>
<gene>
    <name evidence="4" type="ORF">FDP41_002209</name>
</gene>
<keyword evidence="1" id="KW-0175">Coiled coil</keyword>
<dbReference type="OrthoDB" id="2157866at2759"/>
<evidence type="ECO:0000259" key="3">
    <source>
        <dbReference type="PROSITE" id="PS50003"/>
    </source>
</evidence>